<proteinExistence type="predicted"/>
<sequence length="98" mass="11160">ESVEPSDAISPFKFETFAIDKITLTADKNNQNKFINSDGRITCDCSGCQRLNTKDVPRAQLKENRIEESGPDFLNYKLGFSYFLTRNMNYINKGVVLN</sequence>
<comment type="caution">
    <text evidence="1">The sequence shown here is derived from an EMBL/GenBank/DDBJ whole genome shotgun (WGS) entry which is preliminary data.</text>
</comment>
<evidence type="ECO:0000313" key="1">
    <source>
        <dbReference type="EMBL" id="KAJ9584601.1"/>
    </source>
</evidence>
<feature type="non-terminal residue" evidence="1">
    <location>
        <position position="1"/>
    </location>
</feature>
<feature type="non-terminal residue" evidence="1">
    <location>
        <position position="98"/>
    </location>
</feature>
<accession>A0AAD7ZQ69</accession>
<gene>
    <name evidence="1" type="ORF">L9F63_021043</name>
</gene>
<reference evidence="1" key="1">
    <citation type="journal article" date="2023" name="IScience">
        <title>Live-bearing cockroach genome reveals convergent evolutionary mechanisms linked to viviparity in insects and beyond.</title>
        <authorList>
            <person name="Fouks B."/>
            <person name="Harrison M.C."/>
            <person name="Mikhailova A.A."/>
            <person name="Marchal E."/>
            <person name="English S."/>
            <person name="Carruthers M."/>
            <person name="Jennings E.C."/>
            <person name="Chiamaka E.L."/>
            <person name="Frigard R.A."/>
            <person name="Pippel M."/>
            <person name="Attardo G.M."/>
            <person name="Benoit J.B."/>
            <person name="Bornberg-Bauer E."/>
            <person name="Tobe S.S."/>
        </authorList>
    </citation>
    <scope>NUCLEOTIDE SEQUENCE</scope>
    <source>
        <strain evidence="1">Stay&amp;Tobe</strain>
    </source>
</reference>
<organism evidence="1 2">
    <name type="scientific">Diploptera punctata</name>
    <name type="common">Pacific beetle cockroach</name>
    <dbReference type="NCBI Taxonomy" id="6984"/>
    <lineage>
        <taxon>Eukaryota</taxon>
        <taxon>Metazoa</taxon>
        <taxon>Ecdysozoa</taxon>
        <taxon>Arthropoda</taxon>
        <taxon>Hexapoda</taxon>
        <taxon>Insecta</taxon>
        <taxon>Pterygota</taxon>
        <taxon>Neoptera</taxon>
        <taxon>Polyneoptera</taxon>
        <taxon>Dictyoptera</taxon>
        <taxon>Blattodea</taxon>
        <taxon>Blaberoidea</taxon>
        <taxon>Blaberidae</taxon>
        <taxon>Diplopterinae</taxon>
        <taxon>Diploptera</taxon>
    </lineage>
</organism>
<dbReference type="Proteomes" id="UP001233999">
    <property type="component" value="Unassembled WGS sequence"/>
</dbReference>
<dbReference type="EMBL" id="JASPKZ010007387">
    <property type="protein sequence ID" value="KAJ9584601.1"/>
    <property type="molecule type" value="Genomic_DNA"/>
</dbReference>
<dbReference type="AlphaFoldDB" id="A0AAD7ZQ69"/>
<evidence type="ECO:0000313" key="2">
    <source>
        <dbReference type="Proteomes" id="UP001233999"/>
    </source>
</evidence>
<reference evidence="1" key="2">
    <citation type="submission" date="2023-05" db="EMBL/GenBank/DDBJ databases">
        <authorList>
            <person name="Fouks B."/>
        </authorList>
    </citation>
    <scope>NUCLEOTIDE SEQUENCE</scope>
    <source>
        <strain evidence="1">Stay&amp;Tobe</strain>
        <tissue evidence="1">Testes</tissue>
    </source>
</reference>
<protein>
    <submittedName>
        <fullName evidence="1">Uncharacterized protein</fullName>
    </submittedName>
</protein>
<name>A0AAD7ZQ69_DIPPU</name>
<keyword evidence="2" id="KW-1185">Reference proteome</keyword>